<name>A0A8C4WV22_EPTBU</name>
<proteinExistence type="predicted"/>
<keyword evidence="1" id="KW-0175">Coiled coil</keyword>
<dbReference type="InterPro" id="IPR038911">
    <property type="entry name" value="SCLT1"/>
</dbReference>
<dbReference type="Ensembl" id="ENSEBUT00000013308.1">
    <property type="protein sequence ID" value="ENSEBUP00000012732.1"/>
    <property type="gene ID" value="ENSEBUG00000008089.1"/>
</dbReference>
<feature type="coiled-coil region" evidence="1">
    <location>
        <begin position="352"/>
        <end position="379"/>
    </location>
</feature>
<dbReference type="OMA" id="RMNDESK"/>
<organism evidence="2 3">
    <name type="scientific">Eptatretus burgeri</name>
    <name type="common">Inshore hagfish</name>
    <dbReference type="NCBI Taxonomy" id="7764"/>
    <lineage>
        <taxon>Eukaryota</taxon>
        <taxon>Metazoa</taxon>
        <taxon>Chordata</taxon>
        <taxon>Craniata</taxon>
        <taxon>Vertebrata</taxon>
        <taxon>Cyclostomata</taxon>
        <taxon>Myxini</taxon>
        <taxon>Myxiniformes</taxon>
        <taxon>Myxinidae</taxon>
        <taxon>Eptatretinae</taxon>
        <taxon>Eptatretus</taxon>
    </lineage>
</organism>
<reference evidence="2" key="1">
    <citation type="submission" date="2025-05" db="UniProtKB">
        <authorList>
            <consortium name="Ensembl"/>
        </authorList>
    </citation>
    <scope>IDENTIFICATION</scope>
</reference>
<feature type="coiled-coil region" evidence="1">
    <location>
        <begin position="274"/>
        <end position="301"/>
    </location>
</feature>
<keyword evidence="3" id="KW-1185">Reference proteome</keyword>
<dbReference type="GO" id="GO:0060271">
    <property type="term" value="P:cilium assembly"/>
    <property type="evidence" value="ECO:0007669"/>
    <property type="project" value="TreeGrafter"/>
</dbReference>
<evidence type="ECO:0000256" key="1">
    <source>
        <dbReference type="SAM" id="Coils"/>
    </source>
</evidence>
<dbReference type="GO" id="GO:0005814">
    <property type="term" value="C:centriole"/>
    <property type="evidence" value="ECO:0007669"/>
    <property type="project" value="TreeGrafter"/>
</dbReference>
<feature type="coiled-coil region" evidence="1">
    <location>
        <begin position="203"/>
        <end position="237"/>
    </location>
</feature>
<accession>A0A8C4WV22</accession>
<dbReference type="PANTHER" id="PTHR35970:SF1">
    <property type="entry name" value="SODIUM CHANNEL AND CLATHRIN LINKER 1"/>
    <property type="match status" value="1"/>
</dbReference>
<dbReference type="Proteomes" id="UP000694388">
    <property type="component" value="Unplaced"/>
</dbReference>
<dbReference type="AlphaFoldDB" id="A0A8C4WV22"/>
<sequence>MPQISVQTNRELTRTLGEQIVEMEKLHVQLRQTSLDQEERQTRAAAMEKESGRLRDRLQTAVKDLDLVQKNEADTEERVQLLKSSLAELQERLNHKEDELLWANGEKAKYETLMKDFQSREKSLKSERDEVAEKLQDALTLLDQTVLQRNEALLRERQQETEVERLKEAMVQLIDETAKRTHLEVERVTSRFNEKLHRLDKGLSELKLERNQHNLHLERLQVQKRAADEECSKLHQEMASWKEHEANRVKGQLARLLKAERERNEAVALGNTERDRFKQQHDELQAEISSLKEASEEAHVRQAEARATCEQLGQKGLDMQAKILQLSREVVEFKRAAVRSKSQARFEVSQGAREHELAEQDLKTRLEKKEQECQKLLEELCLAQTARRRVESQIRTSR</sequence>
<dbReference type="PANTHER" id="PTHR35970">
    <property type="entry name" value="SODIUM CHANNEL AND CLATHRIN LINKER 1"/>
    <property type="match status" value="1"/>
</dbReference>
<evidence type="ECO:0000313" key="3">
    <source>
        <dbReference type="Proteomes" id="UP000694388"/>
    </source>
</evidence>
<evidence type="ECO:0000313" key="2">
    <source>
        <dbReference type="Ensembl" id="ENSEBUP00000012785.1"/>
    </source>
</evidence>
<dbReference type="Ensembl" id="ENSEBUT00000013361.1">
    <property type="protein sequence ID" value="ENSEBUP00000012785.1"/>
    <property type="gene ID" value="ENSEBUG00000008089.1"/>
</dbReference>
<dbReference type="GO" id="GO:0045162">
    <property type="term" value="P:clustering of voltage-gated sodium channels"/>
    <property type="evidence" value="ECO:0007669"/>
    <property type="project" value="InterPro"/>
</dbReference>
<feature type="coiled-coil region" evidence="1">
    <location>
        <begin position="72"/>
        <end position="176"/>
    </location>
</feature>
<protein>
    <submittedName>
        <fullName evidence="2">Uncharacterized protein</fullName>
    </submittedName>
</protein>